<feature type="non-terminal residue" evidence="3">
    <location>
        <position position="1"/>
    </location>
</feature>
<proteinExistence type="predicted"/>
<keyword evidence="2" id="KW-1185">Reference proteome</keyword>
<evidence type="ECO:0000313" key="2">
    <source>
        <dbReference type="Proteomes" id="UP000504637"/>
    </source>
</evidence>
<protein>
    <recommendedName>
        <fullName evidence="1">Ribosomal protein bL31m N-terminal domain-containing protein</fullName>
    </recommendedName>
</protein>
<organism evidence="3">
    <name type="scientific">Dissoconium aciculare CBS 342.82</name>
    <dbReference type="NCBI Taxonomy" id="1314786"/>
    <lineage>
        <taxon>Eukaryota</taxon>
        <taxon>Fungi</taxon>
        <taxon>Dikarya</taxon>
        <taxon>Ascomycota</taxon>
        <taxon>Pezizomycotina</taxon>
        <taxon>Dothideomycetes</taxon>
        <taxon>Dothideomycetidae</taxon>
        <taxon>Mycosphaerellales</taxon>
        <taxon>Dissoconiaceae</taxon>
        <taxon>Dissoconium</taxon>
    </lineage>
</organism>
<evidence type="ECO:0000259" key="1">
    <source>
        <dbReference type="Pfam" id="PF21492"/>
    </source>
</evidence>
<dbReference type="OrthoDB" id="5587740at2759"/>
<dbReference type="AlphaFoldDB" id="A0A6J3LSW0"/>
<dbReference type="Gene3D" id="6.20.130.10">
    <property type="match status" value="1"/>
</dbReference>
<dbReference type="RefSeq" id="XP_033455754.1">
    <property type="nucleotide sequence ID" value="XM_033600300.1"/>
</dbReference>
<feature type="non-terminal residue" evidence="3">
    <location>
        <position position="85"/>
    </location>
</feature>
<sequence>IQQVRHATLIKRPKRPYTFTQLITLSDGSTFTHRTTSPQAVYLTVKDTKNSPLWNPSSQKLLNVEEDDAGRLRKFRERFGRGFDA</sequence>
<dbReference type="Proteomes" id="UP000504637">
    <property type="component" value="Unplaced"/>
</dbReference>
<dbReference type="GO" id="GO:0005762">
    <property type="term" value="C:mitochondrial large ribosomal subunit"/>
    <property type="evidence" value="ECO:0007669"/>
    <property type="project" value="InterPro"/>
</dbReference>
<accession>A0A6J3LSW0</accession>
<dbReference type="GO" id="GO:0003735">
    <property type="term" value="F:structural constituent of ribosome"/>
    <property type="evidence" value="ECO:0007669"/>
    <property type="project" value="InterPro"/>
</dbReference>
<dbReference type="GeneID" id="54358100"/>
<reference evidence="3" key="1">
    <citation type="submission" date="2020-01" db="EMBL/GenBank/DDBJ databases">
        <authorList>
            <consortium name="DOE Joint Genome Institute"/>
            <person name="Haridas S."/>
            <person name="Albert R."/>
            <person name="Binder M."/>
            <person name="Bloem J."/>
            <person name="Labutti K."/>
            <person name="Salamov A."/>
            <person name="Andreopoulos B."/>
            <person name="Baker S.E."/>
            <person name="Barry K."/>
            <person name="Bills G."/>
            <person name="Bluhm B.H."/>
            <person name="Cannon C."/>
            <person name="Castanera R."/>
            <person name="Culley D.E."/>
            <person name="Daum C."/>
            <person name="Ezra D."/>
            <person name="Gonzalez J.B."/>
            <person name="Henrissat B."/>
            <person name="Kuo A."/>
            <person name="Liang C."/>
            <person name="Lipzen A."/>
            <person name="Lutzoni F."/>
            <person name="Magnuson J."/>
            <person name="Mondo S."/>
            <person name="Nolan M."/>
            <person name="Ohm R."/>
            <person name="Pangilinan J."/>
            <person name="Park H.-J."/>
            <person name="Ramirez L."/>
            <person name="Alfaro M."/>
            <person name="Sun H."/>
            <person name="Tritt A."/>
            <person name="Yoshinaga Y."/>
            <person name="Zwiers L.-H."/>
            <person name="Turgeon B.G."/>
            <person name="Goodwin S.B."/>
            <person name="Spatafora J.W."/>
            <person name="Crous P.W."/>
            <person name="Grigoriev I.V."/>
        </authorList>
    </citation>
    <scope>NUCLEOTIDE SEQUENCE</scope>
    <source>
        <strain evidence="3">CBS 342.82</strain>
    </source>
</reference>
<gene>
    <name evidence="3" type="ORF">K489DRAFT_295692</name>
</gene>
<evidence type="ECO:0000313" key="3">
    <source>
        <dbReference type="RefSeq" id="XP_033455754.1"/>
    </source>
</evidence>
<dbReference type="GO" id="GO:0032543">
    <property type="term" value="P:mitochondrial translation"/>
    <property type="evidence" value="ECO:0007669"/>
    <property type="project" value="InterPro"/>
</dbReference>
<name>A0A6J3LSW0_9PEZI</name>
<reference evidence="3" key="3">
    <citation type="submission" date="2025-08" db="UniProtKB">
        <authorList>
            <consortium name="RefSeq"/>
        </authorList>
    </citation>
    <scope>IDENTIFICATION</scope>
    <source>
        <strain evidence="3">CBS 342.82</strain>
    </source>
</reference>
<feature type="domain" description="Ribosomal protein bL31m N-terminal" evidence="1">
    <location>
        <begin position="12"/>
        <end position="57"/>
    </location>
</feature>
<dbReference type="PANTHER" id="PTHR28174:SF1">
    <property type="entry name" value="LARGE RIBOSOMAL SUBUNIT PROTEIN BL31M"/>
    <property type="match status" value="1"/>
</dbReference>
<dbReference type="Pfam" id="PF21492">
    <property type="entry name" value="bL31_N"/>
    <property type="match status" value="1"/>
</dbReference>
<dbReference type="InterPro" id="IPR048874">
    <property type="entry name" value="Ribosomal_bL31m_N"/>
</dbReference>
<dbReference type="InterPro" id="IPR034600">
    <property type="entry name" value="Ribosomal_bL31m"/>
</dbReference>
<dbReference type="PANTHER" id="PTHR28174">
    <property type="entry name" value="54S RIBOSOMAL PROTEIN L36, MITOCHONDRIAL"/>
    <property type="match status" value="1"/>
</dbReference>
<reference evidence="3" key="2">
    <citation type="submission" date="2020-04" db="EMBL/GenBank/DDBJ databases">
        <authorList>
            <consortium name="NCBI Genome Project"/>
        </authorList>
    </citation>
    <scope>NUCLEOTIDE SEQUENCE</scope>
    <source>
        <strain evidence="3">CBS 342.82</strain>
    </source>
</reference>